<accession>A0A366HIL0</accession>
<proteinExistence type="inferred from homology"/>
<comment type="similarity">
    <text evidence="1">Belongs to the BlaI transcriptional regulatory family.</text>
</comment>
<evidence type="ECO:0000256" key="4">
    <source>
        <dbReference type="ARBA" id="ARBA00023163"/>
    </source>
</evidence>
<dbReference type="EMBL" id="QNRR01000006">
    <property type="protein sequence ID" value="RBP42551.1"/>
    <property type="molecule type" value="Genomic_DNA"/>
</dbReference>
<evidence type="ECO:0000313" key="5">
    <source>
        <dbReference type="EMBL" id="RBP42551.1"/>
    </source>
</evidence>
<gene>
    <name evidence="5" type="ORF">DES53_106260</name>
</gene>
<keyword evidence="6" id="KW-1185">Reference proteome</keyword>
<evidence type="ECO:0000256" key="3">
    <source>
        <dbReference type="ARBA" id="ARBA00023125"/>
    </source>
</evidence>
<dbReference type="InterPro" id="IPR005650">
    <property type="entry name" value="BlaI_family"/>
</dbReference>
<dbReference type="Pfam" id="PF03965">
    <property type="entry name" value="Penicillinase_R"/>
    <property type="match status" value="1"/>
</dbReference>
<dbReference type="GO" id="GO:0045892">
    <property type="term" value="P:negative regulation of DNA-templated transcription"/>
    <property type="evidence" value="ECO:0007669"/>
    <property type="project" value="InterPro"/>
</dbReference>
<keyword evidence="4" id="KW-0804">Transcription</keyword>
<dbReference type="InterPro" id="IPR036388">
    <property type="entry name" value="WH-like_DNA-bd_sf"/>
</dbReference>
<organism evidence="5 6">
    <name type="scientific">Roseimicrobium gellanilyticum</name>
    <dbReference type="NCBI Taxonomy" id="748857"/>
    <lineage>
        <taxon>Bacteria</taxon>
        <taxon>Pseudomonadati</taxon>
        <taxon>Verrucomicrobiota</taxon>
        <taxon>Verrucomicrobiia</taxon>
        <taxon>Verrucomicrobiales</taxon>
        <taxon>Verrucomicrobiaceae</taxon>
        <taxon>Roseimicrobium</taxon>
    </lineage>
</organism>
<sequence length="137" mass="15595">MPSPRSKSATTKSAPTIPSISDAEWVVMTEFWRLAEATAKQIVAALEGKQHWKPRTVQSLINRLVQKQALGFRQEGREYIYRPLVGEAQCVHEASKTFVDRVFGGRLAPLLACFLEREEVTPKEIEEMRRLLKGDQK</sequence>
<reference evidence="5 6" key="1">
    <citation type="submission" date="2018-06" db="EMBL/GenBank/DDBJ databases">
        <title>Genomic Encyclopedia of Type Strains, Phase IV (KMG-IV): sequencing the most valuable type-strain genomes for metagenomic binning, comparative biology and taxonomic classification.</title>
        <authorList>
            <person name="Goeker M."/>
        </authorList>
    </citation>
    <scope>NUCLEOTIDE SEQUENCE [LARGE SCALE GENOMIC DNA]</scope>
    <source>
        <strain evidence="5 6">DSM 25532</strain>
    </source>
</reference>
<dbReference type="SUPFAM" id="SSF46785">
    <property type="entry name" value="Winged helix' DNA-binding domain"/>
    <property type="match status" value="1"/>
</dbReference>
<dbReference type="OrthoDB" id="9795583at2"/>
<comment type="caution">
    <text evidence="5">The sequence shown here is derived from an EMBL/GenBank/DDBJ whole genome shotgun (WGS) entry which is preliminary data.</text>
</comment>
<dbReference type="RefSeq" id="WP_113959671.1">
    <property type="nucleotide sequence ID" value="NZ_QNRR01000006.1"/>
</dbReference>
<dbReference type="InterPro" id="IPR036390">
    <property type="entry name" value="WH_DNA-bd_sf"/>
</dbReference>
<dbReference type="Gene3D" id="1.10.4040.10">
    <property type="entry name" value="Penicillinase repressor domain"/>
    <property type="match status" value="1"/>
</dbReference>
<dbReference type="GO" id="GO:0003677">
    <property type="term" value="F:DNA binding"/>
    <property type="evidence" value="ECO:0007669"/>
    <property type="project" value="UniProtKB-KW"/>
</dbReference>
<keyword evidence="2" id="KW-0805">Transcription regulation</keyword>
<protein>
    <submittedName>
        <fullName evidence="5">BlaI family penicillinase repressor</fullName>
    </submittedName>
</protein>
<dbReference type="Gene3D" id="1.10.10.10">
    <property type="entry name" value="Winged helix-like DNA-binding domain superfamily/Winged helix DNA-binding domain"/>
    <property type="match status" value="1"/>
</dbReference>
<dbReference type="AlphaFoldDB" id="A0A366HIL0"/>
<evidence type="ECO:0000313" key="6">
    <source>
        <dbReference type="Proteomes" id="UP000253426"/>
    </source>
</evidence>
<name>A0A366HIL0_9BACT</name>
<dbReference type="Proteomes" id="UP000253426">
    <property type="component" value="Unassembled WGS sequence"/>
</dbReference>
<dbReference type="PIRSF" id="PIRSF019455">
    <property type="entry name" value="CopR_AtkY"/>
    <property type="match status" value="1"/>
</dbReference>
<keyword evidence="3" id="KW-0238">DNA-binding</keyword>
<evidence type="ECO:0000256" key="2">
    <source>
        <dbReference type="ARBA" id="ARBA00023015"/>
    </source>
</evidence>
<evidence type="ECO:0000256" key="1">
    <source>
        <dbReference type="ARBA" id="ARBA00011046"/>
    </source>
</evidence>